<proteinExistence type="predicted"/>
<protein>
    <submittedName>
        <fullName evidence="1">Uncharacterized protein</fullName>
    </submittedName>
</protein>
<name>A0A8S0R4C5_OLEEU</name>
<dbReference type="EMBL" id="CACTIH010002099">
    <property type="protein sequence ID" value="CAA2973354.1"/>
    <property type="molecule type" value="Genomic_DNA"/>
</dbReference>
<gene>
    <name evidence="1" type="ORF">OLEA9_A079876</name>
</gene>
<dbReference type="Gramene" id="OE9A079876T1">
    <property type="protein sequence ID" value="OE9A079876C1"/>
    <property type="gene ID" value="OE9A079876"/>
</dbReference>
<accession>A0A8S0R4C5</accession>
<sequence>MERRDLGCNGYLVWVGLRAIRHVFLAGQGWEGRLLCTTAEAAAPEWVEKPKSWMMGELHVHNRTSIRESIDGTLGGMMRPEEFEGKLGQFVGISRVDETTRVRREARTVRENSQSAWGKGLWVVMAIRFLIEVKEYLHELDCFALQLRLLLLLRMWIEELESWMRGDFYVPNRTSIRESIDGTLGGKMRLREFERKLGQFARLLLRLWVEEPEIWMREDLHVPNRTSIRESIDGTLGGKMRLREFKGKLRQFAGILRVDGEKGFGL</sequence>
<dbReference type="Proteomes" id="UP000594638">
    <property type="component" value="Unassembled WGS sequence"/>
</dbReference>
<comment type="caution">
    <text evidence="1">The sequence shown here is derived from an EMBL/GenBank/DDBJ whole genome shotgun (WGS) entry which is preliminary data.</text>
</comment>
<organism evidence="1 2">
    <name type="scientific">Olea europaea subsp. europaea</name>
    <dbReference type="NCBI Taxonomy" id="158383"/>
    <lineage>
        <taxon>Eukaryota</taxon>
        <taxon>Viridiplantae</taxon>
        <taxon>Streptophyta</taxon>
        <taxon>Embryophyta</taxon>
        <taxon>Tracheophyta</taxon>
        <taxon>Spermatophyta</taxon>
        <taxon>Magnoliopsida</taxon>
        <taxon>eudicotyledons</taxon>
        <taxon>Gunneridae</taxon>
        <taxon>Pentapetalae</taxon>
        <taxon>asterids</taxon>
        <taxon>lamiids</taxon>
        <taxon>Lamiales</taxon>
        <taxon>Oleaceae</taxon>
        <taxon>Oleeae</taxon>
        <taxon>Olea</taxon>
    </lineage>
</organism>
<reference evidence="1 2" key="1">
    <citation type="submission" date="2019-12" db="EMBL/GenBank/DDBJ databases">
        <authorList>
            <person name="Alioto T."/>
            <person name="Alioto T."/>
            <person name="Gomez Garrido J."/>
        </authorList>
    </citation>
    <scope>NUCLEOTIDE SEQUENCE [LARGE SCALE GENOMIC DNA]</scope>
</reference>
<evidence type="ECO:0000313" key="2">
    <source>
        <dbReference type="Proteomes" id="UP000594638"/>
    </source>
</evidence>
<evidence type="ECO:0000313" key="1">
    <source>
        <dbReference type="EMBL" id="CAA2973354.1"/>
    </source>
</evidence>
<keyword evidence="2" id="KW-1185">Reference proteome</keyword>
<dbReference type="AlphaFoldDB" id="A0A8S0R4C5"/>